<keyword evidence="3" id="KW-1185">Reference proteome</keyword>
<dbReference type="SUPFAM" id="SSF52540">
    <property type="entry name" value="P-loop containing nucleoside triphosphate hydrolases"/>
    <property type="match status" value="1"/>
</dbReference>
<feature type="compositionally biased region" description="Basic and acidic residues" evidence="1">
    <location>
        <begin position="1"/>
        <end position="13"/>
    </location>
</feature>
<dbReference type="Proteomes" id="UP000295674">
    <property type="component" value="Unassembled WGS sequence"/>
</dbReference>
<feature type="compositionally biased region" description="Polar residues" evidence="1">
    <location>
        <begin position="271"/>
        <end position="282"/>
    </location>
</feature>
<organism evidence="2 3">
    <name type="scientific">Saccharopolyspora terrae</name>
    <dbReference type="NCBI Taxonomy" id="2530384"/>
    <lineage>
        <taxon>Bacteria</taxon>
        <taxon>Bacillati</taxon>
        <taxon>Actinomycetota</taxon>
        <taxon>Actinomycetes</taxon>
        <taxon>Pseudonocardiales</taxon>
        <taxon>Pseudonocardiaceae</taxon>
        <taxon>Saccharopolyspora</taxon>
    </lineage>
</organism>
<dbReference type="Gene3D" id="3.40.50.300">
    <property type="entry name" value="P-loop containing nucleotide triphosphate hydrolases"/>
    <property type="match status" value="1"/>
</dbReference>
<feature type="region of interest" description="Disordered" evidence="1">
    <location>
        <begin position="260"/>
        <end position="282"/>
    </location>
</feature>
<gene>
    <name evidence="2" type="ORF">E1181_13350</name>
</gene>
<evidence type="ECO:0008006" key="4">
    <source>
        <dbReference type="Google" id="ProtNLM"/>
    </source>
</evidence>
<feature type="compositionally biased region" description="Basic and acidic residues" evidence="1">
    <location>
        <begin position="28"/>
        <end position="38"/>
    </location>
</feature>
<proteinExistence type="predicted"/>
<dbReference type="InterPro" id="IPR027417">
    <property type="entry name" value="P-loop_NTPase"/>
</dbReference>
<name>A0A4R4VUY4_9PSEU</name>
<feature type="region of interest" description="Disordered" evidence="1">
    <location>
        <begin position="62"/>
        <end position="85"/>
    </location>
</feature>
<dbReference type="Pfam" id="PF13671">
    <property type="entry name" value="AAA_33"/>
    <property type="match status" value="1"/>
</dbReference>
<dbReference type="OrthoDB" id="198115at2"/>
<protein>
    <recommendedName>
        <fullName evidence="4">ATP-binding protein</fullName>
    </recommendedName>
</protein>
<reference evidence="2 3" key="1">
    <citation type="submission" date="2019-03" db="EMBL/GenBank/DDBJ databases">
        <title>Draft genome sequences of novel Actinobacteria.</title>
        <authorList>
            <person name="Sahin N."/>
            <person name="Ay H."/>
            <person name="Saygin H."/>
        </authorList>
    </citation>
    <scope>NUCLEOTIDE SEQUENCE [LARGE SCALE GENOMIC DNA]</scope>
    <source>
        <strain evidence="2 3">16K309</strain>
    </source>
</reference>
<accession>A0A4R4VUY4</accession>
<evidence type="ECO:0000313" key="2">
    <source>
        <dbReference type="EMBL" id="TDD06235.1"/>
    </source>
</evidence>
<evidence type="ECO:0000256" key="1">
    <source>
        <dbReference type="SAM" id="MobiDB-lite"/>
    </source>
</evidence>
<sequence length="282" mass="30240">MADQQRDLPDRAARQGRQLRNVHALGPEPDHLADGAERVRGVHPQRSVLALRGLRPDRLLLPEEVPAGDPQPHAGRGRGDPAGEGAEVTPVALLISGEPASGKTTLGAAAAERYSAALLDLDVITGPLTERFGTLLDDPEVREARYAALLDTAADTLRVGTSAVLVAPFTAERADPRRWSAAAGRLRAAGAEPLLVWVDCPPEVILTRMRERAASRDSAKLDDPAKLLATRSIEPVAQHVRVDATTPMAEQLAELDRHCPSGREQACAQATPRSTTWPLRPE</sequence>
<dbReference type="AlphaFoldDB" id="A0A4R4VUY4"/>
<evidence type="ECO:0000313" key="3">
    <source>
        <dbReference type="Proteomes" id="UP000295674"/>
    </source>
</evidence>
<dbReference type="EMBL" id="SMKS01000018">
    <property type="protein sequence ID" value="TDD06235.1"/>
    <property type="molecule type" value="Genomic_DNA"/>
</dbReference>
<comment type="caution">
    <text evidence="2">The sequence shown here is derived from an EMBL/GenBank/DDBJ whole genome shotgun (WGS) entry which is preliminary data.</text>
</comment>
<feature type="region of interest" description="Disordered" evidence="1">
    <location>
        <begin position="1"/>
        <end position="38"/>
    </location>
</feature>